<feature type="domain" description="Beta-ketoacyl synthase-like N-terminal" evidence="2">
    <location>
        <begin position="29"/>
        <end position="170"/>
    </location>
</feature>
<dbReference type="InterPro" id="IPR000794">
    <property type="entry name" value="Beta-ketoacyl_synthase"/>
</dbReference>
<dbReference type="Proteomes" id="UP000656042">
    <property type="component" value="Unassembled WGS sequence"/>
</dbReference>
<dbReference type="Gene3D" id="3.40.47.10">
    <property type="match status" value="1"/>
</dbReference>
<dbReference type="GO" id="GO:0004315">
    <property type="term" value="F:3-oxoacyl-[acyl-carrier-protein] synthase activity"/>
    <property type="evidence" value="ECO:0007669"/>
    <property type="project" value="TreeGrafter"/>
</dbReference>
<dbReference type="InterPro" id="IPR016039">
    <property type="entry name" value="Thiolase-like"/>
</dbReference>
<dbReference type="Pfam" id="PF00109">
    <property type="entry name" value="ketoacyl-synt"/>
    <property type="match status" value="1"/>
</dbReference>
<dbReference type="InterPro" id="IPR014030">
    <property type="entry name" value="Ketoacyl_synth_N"/>
</dbReference>
<evidence type="ECO:0000313" key="4">
    <source>
        <dbReference type="Proteomes" id="UP000656042"/>
    </source>
</evidence>
<dbReference type="PANTHER" id="PTHR11712">
    <property type="entry name" value="POLYKETIDE SYNTHASE-RELATED"/>
    <property type="match status" value="1"/>
</dbReference>
<dbReference type="GO" id="GO:0005829">
    <property type="term" value="C:cytosol"/>
    <property type="evidence" value="ECO:0007669"/>
    <property type="project" value="TreeGrafter"/>
</dbReference>
<evidence type="ECO:0000256" key="1">
    <source>
        <dbReference type="ARBA" id="ARBA00022679"/>
    </source>
</evidence>
<accession>A0A8J3FM08</accession>
<dbReference type="GO" id="GO:0006633">
    <property type="term" value="P:fatty acid biosynthetic process"/>
    <property type="evidence" value="ECO:0007669"/>
    <property type="project" value="TreeGrafter"/>
</dbReference>
<dbReference type="EMBL" id="BMMX01000001">
    <property type="protein sequence ID" value="GGK75909.1"/>
    <property type="molecule type" value="Genomic_DNA"/>
</dbReference>
<keyword evidence="1" id="KW-0808">Transferase</keyword>
<proteinExistence type="predicted"/>
<keyword evidence="4" id="KW-1185">Reference proteome</keyword>
<dbReference type="AlphaFoldDB" id="A0A8J3FM08"/>
<gene>
    <name evidence="3" type="ORF">GCM10012284_07400</name>
</gene>
<reference evidence="3" key="2">
    <citation type="submission" date="2020-09" db="EMBL/GenBank/DDBJ databases">
        <authorList>
            <person name="Sun Q."/>
            <person name="Zhou Y."/>
        </authorList>
    </citation>
    <scope>NUCLEOTIDE SEQUENCE</scope>
    <source>
        <strain evidence="3">CGMCC 4.7299</strain>
    </source>
</reference>
<dbReference type="PANTHER" id="PTHR11712:SF321">
    <property type="entry name" value="3-OXOACYL-[ACYL-CARRIER-PROTEIN] SYNTHASE 2"/>
    <property type="match status" value="1"/>
</dbReference>
<reference evidence="3" key="1">
    <citation type="journal article" date="2014" name="Int. J. Syst. Evol. Microbiol.">
        <title>Complete genome sequence of Corynebacterium casei LMG S-19264T (=DSM 44701T), isolated from a smear-ripened cheese.</title>
        <authorList>
            <consortium name="US DOE Joint Genome Institute (JGI-PGF)"/>
            <person name="Walter F."/>
            <person name="Albersmeier A."/>
            <person name="Kalinowski J."/>
            <person name="Ruckert C."/>
        </authorList>
    </citation>
    <scope>NUCLEOTIDE SEQUENCE</scope>
    <source>
        <strain evidence="3">CGMCC 4.7299</strain>
    </source>
</reference>
<sequence length="291" mass="29075">MSAVVTGVGMAVEGLADPDDLLHPLTGDDSGFDPKVALTGRGMRHKDRASRLALVAAADALTDAGLLTDGTYAGCGDRTAVVVSTNFGNLDSVCSFADTIAGEGVVGLSPLGLPHTSSNSVAGWVAIEHHLRGPNLTVCNGASSGLDALFWAQLMIEAGRADATVVVGVEPGTGAVARLLDGARSLDGAAAVVVESVPHRRARGAAPRAVIADFRRGTPTSATARPVGLRMDPDGGVDLAGRFGECSGALGVLQCVAGVGYLDAGGAGDVLATAGRDPATSMLLTLPGRAS</sequence>
<comment type="caution">
    <text evidence="3">The sequence shown here is derived from an EMBL/GenBank/DDBJ whole genome shotgun (WGS) entry which is preliminary data.</text>
</comment>
<protein>
    <recommendedName>
        <fullName evidence="2">Beta-ketoacyl synthase-like N-terminal domain-containing protein</fullName>
    </recommendedName>
</protein>
<organism evidence="3 4">
    <name type="scientific">Mangrovihabitans endophyticus</name>
    <dbReference type="NCBI Taxonomy" id="1751298"/>
    <lineage>
        <taxon>Bacteria</taxon>
        <taxon>Bacillati</taxon>
        <taxon>Actinomycetota</taxon>
        <taxon>Actinomycetes</taxon>
        <taxon>Micromonosporales</taxon>
        <taxon>Micromonosporaceae</taxon>
        <taxon>Mangrovihabitans</taxon>
    </lineage>
</organism>
<evidence type="ECO:0000259" key="2">
    <source>
        <dbReference type="Pfam" id="PF00109"/>
    </source>
</evidence>
<evidence type="ECO:0000313" key="3">
    <source>
        <dbReference type="EMBL" id="GGK75909.1"/>
    </source>
</evidence>
<dbReference type="SUPFAM" id="SSF53901">
    <property type="entry name" value="Thiolase-like"/>
    <property type="match status" value="1"/>
</dbReference>
<name>A0A8J3FM08_9ACTN</name>
<dbReference type="RefSeq" id="WP_229715453.1">
    <property type="nucleotide sequence ID" value="NZ_BMMX01000001.1"/>
</dbReference>